<accession>A0A7L1TZ81</accession>
<evidence type="ECO:0000256" key="3">
    <source>
        <dbReference type="ARBA" id="ARBA00007691"/>
    </source>
</evidence>
<dbReference type="AlphaFoldDB" id="A0A7L1TZ81"/>
<dbReference type="InterPro" id="IPR029207">
    <property type="entry name" value="FAM198"/>
</dbReference>
<evidence type="ECO:0000256" key="4">
    <source>
        <dbReference type="ARBA" id="ARBA00023034"/>
    </source>
</evidence>
<proteinExistence type="inferred from homology"/>
<gene>
    <name evidence="8" type="primary">Fam198a</name>
    <name evidence="8" type="ORF">PHANIT_R00299</name>
</gene>
<reference evidence="8 9" key="1">
    <citation type="submission" date="2019-09" db="EMBL/GenBank/DDBJ databases">
        <title>Bird 10,000 Genomes (B10K) Project - Family phase.</title>
        <authorList>
            <person name="Zhang G."/>
        </authorList>
    </citation>
    <scope>NUCLEOTIDE SEQUENCE [LARGE SCALE GENOMIC DNA]</scope>
    <source>
        <strain evidence="8">B10K-DU-002-32</strain>
        <tissue evidence="8">Muscle</tissue>
    </source>
</reference>
<feature type="region of interest" description="Disordered" evidence="6">
    <location>
        <begin position="39"/>
        <end position="96"/>
    </location>
</feature>
<dbReference type="Proteomes" id="UP000579685">
    <property type="component" value="Unassembled WGS sequence"/>
</dbReference>
<name>A0A7L1TZ81_PHANI</name>
<dbReference type="GO" id="GO:0005794">
    <property type="term" value="C:Golgi apparatus"/>
    <property type="evidence" value="ECO:0007669"/>
    <property type="project" value="UniProtKB-SubCell"/>
</dbReference>
<dbReference type="EMBL" id="VXBQ01007216">
    <property type="protein sequence ID" value="NXO66656.1"/>
    <property type="molecule type" value="Genomic_DNA"/>
</dbReference>
<evidence type="ECO:0000313" key="9">
    <source>
        <dbReference type="Proteomes" id="UP000579685"/>
    </source>
</evidence>
<keyword evidence="7" id="KW-0732">Signal</keyword>
<evidence type="ECO:0000256" key="5">
    <source>
        <dbReference type="ARBA" id="ARBA00023136"/>
    </source>
</evidence>
<comment type="subcellular location">
    <subcellularLocation>
        <location evidence="1">Endomembrane system</location>
    </subcellularLocation>
    <subcellularLocation>
        <location evidence="2">Golgi apparatus</location>
    </subcellularLocation>
</comment>
<evidence type="ECO:0000256" key="1">
    <source>
        <dbReference type="ARBA" id="ARBA00004308"/>
    </source>
</evidence>
<comment type="caution">
    <text evidence="8">The sequence shown here is derived from an EMBL/GenBank/DDBJ whole genome shotgun (WGS) entry which is preliminary data.</text>
</comment>
<dbReference type="Pfam" id="PF15051">
    <property type="entry name" value="FAM198"/>
    <property type="match status" value="1"/>
</dbReference>
<feature type="non-terminal residue" evidence="8">
    <location>
        <position position="1"/>
    </location>
</feature>
<dbReference type="PANTHER" id="PTHR15905">
    <property type="entry name" value="GOLGI-ASSOCIATED KINASE 1B-RELATED"/>
    <property type="match status" value="1"/>
</dbReference>
<feature type="signal peptide" evidence="7">
    <location>
        <begin position="1"/>
        <end position="39"/>
    </location>
</feature>
<sequence>QAQRPWRRTGMKPPAPAAVGALLALALLALLHLPPPPEHSPLPLPASSPPGPPREVAAPPSGGQAYRRLPVPRTHLRQEQAPGRSRRRRGVQRDAPPWLSADDLQKMWLLSSGQVVSKTRVPAHGQIMRVGLRAVGDAVGDAKGDVLPASPEGDCQDGRCGLIKRPGDLYEVLAFHLDRVLGLNRSLPAVARRFTSGLLPYSYTNGALRPVIWWAPDLQHLEDANNDQNSCALGWLQYQEMLQPHRSTLVARDAPCSAIPRSEWSRLALFDFLLQVHDRLDRYCCGFQPDPSEPCVEEMLHEKCRNPAELVLVHILVRRSAPSRLVFIDNAGRPQQPEEKLNFRLLQGIDSFPAAAVATLRSGRLQSLLLRSLRLDRELWESQGGAEGLRPLLRFFVVRARPLLRHIREHNLTVFEDSP</sequence>
<evidence type="ECO:0000256" key="6">
    <source>
        <dbReference type="SAM" id="MobiDB-lite"/>
    </source>
</evidence>
<dbReference type="PANTHER" id="PTHR15905:SF5">
    <property type="entry name" value="GOLGI-ASSOCIATED KINASE 1A"/>
    <property type="match status" value="1"/>
</dbReference>
<evidence type="ECO:0000256" key="2">
    <source>
        <dbReference type="ARBA" id="ARBA00004555"/>
    </source>
</evidence>
<protein>
    <submittedName>
        <fullName evidence="8">F198A protein</fullName>
    </submittedName>
</protein>
<keyword evidence="4" id="KW-0333">Golgi apparatus</keyword>
<evidence type="ECO:0000256" key="7">
    <source>
        <dbReference type="SAM" id="SignalP"/>
    </source>
</evidence>
<feature type="non-terminal residue" evidence="8">
    <location>
        <position position="419"/>
    </location>
</feature>
<keyword evidence="5" id="KW-0472">Membrane</keyword>
<feature type="chain" id="PRO_5029910094" evidence="7">
    <location>
        <begin position="40"/>
        <end position="419"/>
    </location>
</feature>
<comment type="similarity">
    <text evidence="3">Belongs to the GASK family.</text>
</comment>
<organism evidence="8 9">
    <name type="scientific">Phainopepla nitens</name>
    <name type="common">Phainopepla</name>
    <dbReference type="NCBI Taxonomy" id="161653"/>
    <lineage>
        <taxon>Eukaryota</taxon>
        <taxon>Metazoa</taxon>
        <taxon>Chordata</taxon>
        <taxon>Craniata</taxon>
        <taxon>Vertebrata</taxon>
        <taxon>Euteleostomi</taxon>
        <taxon>Archelosauria</taxon>
        <taxon>Archosauria</taxon>
        <taxon>Dinosauria</taxon>
        <taxon>Saurischia</taxon>
        <taxon>Theropoda</taxon>
        <taxon>Coelurosauria</taxon>
        <taxon>Aves</taxon>
        <taxon>Neognathae</taxon>
        <taxon>Neoaves</taxon>
        <taxon>Telluraves</taxon>
        <taxon>Australaves</taxon>
        <taxon>Passeriformes</taxon>
        <taxon>Bombycillidae</taxon>
        <taxon>Phainopepla</taxon>
    </lineage>
</organism>
<keyword evidence="9" id="KW-1185">Reference proteome</keyword>
<feature type="compositionally biased region" description="Pro residues" evidence="6">
    <location>
        <begin position="39"/>
        <end position="53"/>
    </location>
</feature>
<evidence type="ECO:0000313" key="8">
    <source>
        <dbReference type="EMBL" id="NXO66656.1"/>
    </source>
</evidence>